<dbReference type="EMBL" id="LFLK01000001">
    <property type="protein sequence ID" value="OCR91520.1"/>
    <property type="molecule type" value="Genomic_DNA"/>
</dbReference>
<organism evidence="7 8">
    <name type="scientific">Campylobacter fetus subsp. testudinum</name>
    <dbReference type="NCBI Taxonomy" id="1507806"/>
    <lineage>
        <taxon>Bacteria</taxon>
        <taxon>Pseudomonadati</taxon>
        <taxon>Campylobacterota</taxon>
        <taxon>Epsilonproteobacteria</taxon>
        <taxon>Campylobacterales</taxon>
        <taxon>Campylobacteraceae</taxon>
        <taxon>Campylobacter</taxon>
    </lineage>
</organism>
<evidence type="ECO:0000256" key="6">
    <source>
        <dbReference type="SAM" id="Phobius"/>
    </source>
</evidence>
<dbReference type="AlphaFoldDB" id="A0AAX0HD09"/>
<dbReference type="Proteomes" id="UP000093100">
    <property type="component" value="Unassembled WGS sequence"/>
</dbReference>
<reference evidence="7 8" key="1">
    <citation type="journal article" date="2016" name="Genome Biol. Evol.">
        <title>Comparative Genomics of Campylobacter fetus from Reptiles and Mammals Reveals Divergent Evolution in Host-Associated Lineages.</title>
        <authorList>
            <person name="Gilbert M.J."/>
            <person name="Miller W.G."/>
            <person name="Yee E."/>
            <person name="Zomer A.L."/>
            <person name="van der Graaf-van Bloois L."/>
            <person name="Fitzgerald C."/>
            <person name="Forbes K.J."/>
            <person name="Meric G."/>
            <person name="Sheppard S.K."/>
            <person name="Wagenaar J.A."/>
            <person name="Duim B."/>
        </authorList>
    </citation>
    <scope>NUCLEOTIDE SEQUENCE [LARGE SCALE GENOMIC DNA]</scope>
    <source>
        <strain evidence="7 8">12S02225-3</strain>
    </source>
</reference>
<evidence type="ECO:0000256" key="2">
    <source>
        <dbReference type="ARBA" id="ARBA00009840"/>
    </source>
</evidence>
<accession>A0AAX0HD09</accession>
<proteinExistence type="inferred from homology"/>
<comment type="function">
    <text evidence="1">Involved in DNA recombination.</text>
</comment>
<evidence type="ECO:0000313" key="8">
    <source>
        <dbReference type="Proteomes" id="UP000093100"/>
    </source>
</evidence>
<dbReference type="PANTHER" id="PTHR30563:SF0">
    <property type="entry name" value="DNA RECOMBINATION PROTEIN RMUC"/>
    <property type="match status" value="1"/>
</dbReference>
<dbReference type="InterPro" id="IPR003798">
    <property type="entry name" value="DNA_recombination_RmuC"/>
</dbReference>
<dbReference type="RefSeq" id="WP_023385245.1">
    <property type="nucleotide sequence ID" value="NZ_CP009226.1"/>
</dbReference>
<feature type="coiled-coil region" evidence="5">
    <location>
        <begin position="39"/>
        <end position="80"/>
    </location>
</feature>
<keyword evidence="6" id="KW-0472">Membrane</keyword>
<name>A0AAX0HD09_CAMFE</name>
<keyword evidence="6" id="KW-0812">Transmembrane</keyword>
<feature type="transmembrane region" description="Helical" evidence="6">
    <location>
        <begin position="6"/>
        <end position="23"/>
    </location>
</feature>
<evidence type="ECO:0000256" key="4">
    <source>
        <dbReference type="ARBA" id="ARBA00023172"/>
    </source>
</evidence>
<comment type="similarity">
    <text evidence="2">Belongs to the RmuC family.</text>
</comment>
<gene>
    <name evidence="7" type="ORF">CFT12S02225_00195</name>
</gene>
<dbReference type="PANTHER" id="PTHR30563">
    <property type="entry name" value="DNA RECOMBINATION PROTEIN RMUC"/>
    <property type="match status" value="1"/>
</dbReference>
<evidence type="ECO:0000256" key="5">
    <source>
        <dbReference type="SAM" id="Coils"/>
    </source>
</evidence>
<evidence type="ECO:0000256" key="1">
    <source>
        <dbReference type="ARBA" id="ARBA00003416"/>
    </source>
</evidence>
<keyword evidence="4" id="KW-0233">DNA recombination</keyword>
<evidence type="ECO:0000256" key="3">
    <source>
        <dbReference type="ARBA" id="ARBA00023054"/>
    </source>
</evidence>
<keyword evidence="6" id="KW-1133">Transmembrane helix</keyword>
<dbReference type="GO" id="GO:0006310">
    <property type="term" value="P:DNA recombination"/>
    <property type="evidence" value="ECO:0007669"/>
    <property type="project" value="UniProtKB-KW"/>
</dbReference>
<dbReference type="KEGG" id="cfp:CR44_05105"/>
<dbReference type="Pfam" id="PF02646">
    <property type="entry name" value="RmuC"/>
    <property type="match status" value="1"/>
</dbReference>
<sequence length="435" mass="50724">MEIYLLLSAVIFVLLVLILYQFFKTNKLKFELRLQNERFLNLQNKFNQIELELSNSKEQIQTLNTQKMENEIEKAKLKTKFDEQIHINLELKARQDELDLKTREYFELKTKEMSQHLLNLNTKTLGENSQKILENLINPLKNEIEKYQKESINTSTIFKTNFENLKTETKNIMTQAQNLAEALNGNKKVLGNWGEIQLDSVLSASGLELNKNYFKQVGYKDKDANQKYLDVVVDFGESKKAIIDAKCSLVNYNAYFNESDEVKKTQFAKALANDVKKHIELLSSKEYQDYDTKTYEYIFMFVPNDSIFYTALNQDSTIYEYAYEKGIFITTPLTLLMALKTVYICWRNLKSDENAMRILAEAGRMYDKFRVFTEQFERLETQLNTVMKTVSSSKTTLYDGSGNLLGRFENLKKLGAKTNKNISKIYNETPENNQA</sequence>
<keyword evidence="3 5" id="KW-0175">Coiled coil</keyword>
<comment type="caution">
    <text evidence="7">The sequence shown here is derived from an EMBL/GenBank/DDBJ whole genome shotgun (WGS) entry which is preliminary data.</text>
</comment>
<evidence type="ECO:0000313" key="7">
    <source>
        <dbReference type="EMBL" id="OCR91520.1"/>
    </source>
</evidence>
<protein>
    <submittedName>
        <fullName evidence="7">RmuC family protein</fullName>
    </submittedName>
</protein>